<evidence type="ECO:0000313" key="3">
    <source>
        <dbReference type="Proteomes" id="UP001370758"/>
    </source>
</evidence>
<dbReference type="EMBL" id="JAVHJL010000005">
    <property type="protein sequence ID" value="KAK6503377.1"/>
    <property type="molecule type" value="Genomic_DNA"/>
</dbReference>
<organism evidence="2 3">
    <name type="scientific">Arthrobotrys musiformis</name>
    <dbReference type="NCBI Taxonomy" id="47236"/>
    <lineage>
        <taxon>Eukaryota</taxon>
        <taxon>Fungi</taxon>
        <taxon>Dikarya</taxon>
        <taxon>Ascomycota</taxon>
        <taxon>Pezizomycotina</taxon>
        <taxon>Orbiliomycetes</taxon>
        <taxon>Orbiliales</taxon>
        <taxon>Orbiliaceae</taxon>
        <taxon>Arthrobotrys</taxon>
    </lineage>
</organism>
<accession>A0AAV9W904</accession>
<proteinExistence type="predicted"/>
<name>A0AAV9W904_9PEZI</name>
<protein>
    <submittedName>
        <fullName evidence="2">Uncharacterized protein</fullName>
    </submittedName>
</protein>
<sequence length="1445" mass="163221">MADQNVLIPVKLDAFIFNKPVCDSHKDKVKIAPITQPNYSFLRLGDGYLQADIMHHADLHNAWPAWKNSRFTDLGTEKPFRKRQGVYLHWTMPLVYRSGITDTKPKASGVSGKLAGVTSAKQDETTPQFPNAPARWLVIRKISDLASVQPEEARNCVKKVTCWVVESDRRWKMEELDDDVDLQVDVSPFIFGTANDDPDIPKVPLEDQAEVFIGKKTPLQDWTEEGESKDRVDLKLLSSSNQLFPDYQPHCSNVFSMVDNFEYAPGQYLTKVDASYYVIGWNWRLEKDLFYVKEGNQTPRRDKLSNLKMEIKGSQKNADEDVTEDMKTWLNSPKGTRSVCHGTIYNVKWNSEEAPANVPGDDYARLVNGTLPVSVGTTPLDALTTYAEAHKDIEQNPTIKRLEIIISKLEKFLLIKDDGVETQFEAKDLLYNWNYSRFEGGQRYYVAGGDDKPGSGAGLPETALTNLSELNRHQALFDALGRRVKQLRWRMFSEWWKYCILGEYPKDDSTEKTREIVDQLDILIKDLEDQALLVHAKIQDLTAANKNFLPGSRPTYYQQRDPTLLVGGVKSGWQPDYLETLKFRLDSQVQGSDTPFSLIGGEDWLDSIGQIEKVIPDLSKSMKGLINEFVLLETTRVKDPGDSIAKQSPLYHDQLEIDQDDKKQPIRGPWRDLWNDTQPWFPLFLEWEVEYAHLDYEEFWTLKQHDKTHAEPNTIHYVIKEGVDIQKELEPIKLENRDYRRLSGRVLVLPQPSFSLEAKIRQFFDDTPALPPGTGLLDGDEDFIKNKLRQLGFISGPLAGFSSHLVTLEQGNHVKPILKKPDTGELIVVSEALREKAGLDGGRLAKIGIESDVTPYGTSKKEPSNGVSIFKPVAHGQFKFTKLNIIDKFGQTITAIDPRPSETPNKIWPCISDWYKPHPRPEFPNEPNIIQRDNDYPTRCEYIQVPPTIHQPCRLNGAFLVPQVGKKEAEKPPVEMVSGVFENPEIPGDPEEPGNPELPPPPPEPPFWRTTNEWDKPVWGWVVVNYANSGVQVFLPDGTFYREIRLGDASQGSVTSPAWLPFKKPKHPNFGNTYEMQQLSLLVAKLGCDKYLTEFVGMINSATVQLQAPPSAYSEFTSSLIGRPLALVNMGWSLELAANELSSQLVGDLPLKKWLLPTPITDKPGDSTIRRPTYQFEVKLGDKQRGFDGLIGYFQGKSSSECTFGDALHLDRFYSHYSGNDLRGPDLGKEEYKFLNIIDKGNYPVFESHYIPPERKSATAYETAYNTELSKHTFGALIDPFSPIHAYSGILPVKEIVLPNWQWQTSIEKMKAFFHAGPVLVVQDVPSFDVSKELTADTPVKKVLKEGKNEIGVQLPSVSGDQWTWLQPYVPEPKLEPKPGDPTLAEDPICPPPPPGDDLNEPKESYMGLAIDALDMKSRLEEGPYTAIEGYLQLADAPVPPQQES</sequence>
<feature type="region of interest" description="Disordered" evidence="1">
    <location>
        <begin position="981"/>
        <end position="1007"/>
    </location>
</feature>
<evidence type="ECO:0000313" key="2">
    <source>
        <dbReference type="EMBL" id="KAK6503377.1"/>
    </source>
</evidence>
<reference evidence="2 3" key="1">
    <citation type="submission" date="2023-08" db="EMBL/GenBank/DDBJ databases">
        <authorList>
            <person name="Palmer J.M."/>
        </authorList>
    </citation>
    <scope>NUCLEOTIDE SEQUENCE [LARGE SCALE GENOMIC DNA]</scope>
    <source>
        <strain evidence="2 3">TWF481</strain>
    </source>
</reference>
<evidence type="ECO:0000256" key="1">
    <source>
        <dbReference type="SAM" id="MobiDB-lite"/>
    </source>
</evidence>
<feature type="compositionally biased region" description="Pro residues" evidence="1">
    <location>
        <begin position="996"/>
        <end position="1006"/>
    </location>
</feature>
<keyword evidence="3" id="KW-1185">Reference proteome</keyword>
<comment type="caution">
    <text evidence="2">The sequence shown here is derived from an EMBL/GenBank/DDBJ whole genome shotgun (WGS) entry which is preliminary data.</text>
</comment>
<feature type="region of interest" description="Disordered" evidence="1">
    <location>
        <begin position="1370"/>
        <end position="1403"/>
    </location>
</feature>
<gene>
    <name evidence="2" type="ORF">TWF481_008397</name>
</gene>
<dbReference type="Proteomes" id="UP001370758">
    <property type="component" value="Unassembled WGS sequence"/>
</dbReference>